<organism evidence="2 3">
    <name type="scientific">Lentithecium fluviatile CBS 122367</name>
    <dbReference type="NCBI Taxonomy" id="1168545"/>
    <lineage>
        <taxon>Eukaryota</taxon>
        <taxon>Fungi</taxon>
        <taxon>Dikarya</taxon>
        <taxon>Ascomycota</taxon>
        <taxon>Pezizomycotina</taxon>
        <taxon>Dothideomycetes</taxon>
        <taxon>Pleosporomycetidae</taxon>
        <taxon>Pleosporales</taxon>
        <taxon>Massarineae</taxon>
        <taxon>Lentitheciaceae</taxon>
        <taxon>Lentithecium</taxon>
    </lineage>
</organism>
<dbReference type="EMBL" id="MU005624">
    <property type="protein sequence ID" value="KAF2677200.1"/>
    <property type="molecule type" value="Genomic_DNA"/>
</dbReference>
<sequence length="260" mass="26996">MKFYSALSIATVLQLVGTFVHGDVAESVSISDFEADFVTAQIVPEVLTAFNPSVAFYAAYESADGDEAVLMPEAGAPIEFSVENISNGTNVTDASKFIIYMIGPDVPSRSTPTSRNVRHYLAGNFTVSSSNSSVLTSATKLENSTVATNEYVAPTPQSGTGVHRYVYLLYAQPSKFDSIGLENVGLNVSDRMNFNLSIFRTQAGLGPAIGGTYITMDADSGNATSISTDSTKSGGASSTSVSGALALAPVLGAVVLASGL</sequence>
<feature type="signal peptide" evidence="1">
    <location>
        <begin position="1"/>
        <end position="22"/>
    </location>
</feature>
<reference evidence="2" key="1">
    <citation type="journal article" date="2020" name="Stud. Mycol.">
        <title>101 Dothideomycetes genomes: a test case for predicting lifestyles and emergence of pathogens.</title>
        <authorList>
            <person name="Haridas S."/>
            <person name="Albert R."/>
            <person name="Binder M."/>
            <person name="Bloem J."/>
            <person name="Labutti K."/>
            <person name="Salamov A."/>
            <person name="Andreopoulos B."/>
            <person name="Baker S."/>
            <person name="Barry K."/>
            <person name="Bills G."/>
            <person name="Bluhm B."/>
            <person name="Cannon C."/>
            <person name="Castanera R."/>
            <person name="Culley D."/>
            <person name="Daum C."/>
            <person name="Ezra D."/>
            <person name="Gonzalez J."/>
            <person name="Henrissat B."/>
            <person name="Kuo A."/>
            <person name="Liang C."/>
            <person name="Lipzen A."/>
            <person name="Lutzoni F."/>
            <person name="Magnuson J."/>
            <person name="Mondo S."/>
            <person name="Nolan M."/>
            <person name="Ohm R."/>
            <person name="Pangilinan J."/>
            <person name="Park H.-J."/>
            <person name="Ramirez L."/>
            <person name="Alfaro M."/>
            <person name="Sun H."/>
            <person name="Tritt A."/>
            <person name="Yoshinaga Y."/>
            <person name="Zwiers L.-H."/>
            <person name="Turgeon B."/>
            <person name="Goodwin S."/>
            <person name="Spatafora J."/>
            <person name="Crous P."/>
            <person name="Grigoriev I."/>
        </authorList>
    </citation>
    <scope>NUCLEOTIDE SEQUENCE</scope>
    <source>
        <strain evidence="2">CBS 122367</strain>
    </source>
</reference>
<dbReference type="Pfam" id="PF01161">
    <property type="entry name" value="PBP"/>
    <property type="match status" value="1"/>
</dbReference>
<evidence type="ECO:0000313" key="2">
    <source>
        <dbReference type="EMBL" id="KAF2677200.1"/>
    </source>
</evidence>
<dbReference type="Proteomes" id="UP000799291">
    <property type="component" value="Unassembled WGS sequence"/>
</dbReference>
<feature type="chain" id="PRO_5026189282" evidence="1">
    <location>
        <begin position="23"/>
        <end position="260"/>
    </location>
</feature>
<dbReference type="InterPro" id="IPR008914">
    <property type="entry name" value="PEBP"/>
</dbReference>
<dbReference type="PANTHER" id="PTHR11362:SF82">
    <property type="entry name" value="PHOSPHATIDYLETHANOLAMINE-BINDING PROTEIN 4"/>
    <property type="match status" value="1"/>
</dbReference>
<dbReference type="CDD" id="cd00866">
    <property type="entry name" value="PEBP_euk"/>
    <property type="match status" value="1"/>
</dbReference>
<evidence type="ECO:0000256" key="1">
    <source>
        <dbReference type="SAM" id="SignalP"/>
    </source>
</evidence>
<dbReference type="PANTHER" id="PTHR11362">
    <property type="entry name" value="PHOSPHATIDYLETHANOLAMINE-BINDING PROTEIN"/>
    <property type="match status" value="1"/>
</dbReference>
<dbReference type="AlphaFoldDB" id="A0A6G1IGN5"/>
<proteinExistence type="predicted"/>
<keyword evidence="1" id="KW-0732">Signal</keyword>
<evidence type="ECO:0000313" key="3">
    <source>
        <dbReference type="Proteomes" id="UP000799291"/>
    </source>
</evidence>
<gene>
    <name evidence="2" type="ORF">K458DRAFT_436685</name>
</gene>
<dbReference type="Gene3D" id="3.90.280.10">
    <property type="entry name" value="PEBP-like"/>
    <property type="match status" value="1"/>
</dbReference>
<dbReference type="InterPro" id="IPR036610">
    <property type="entry name" value="PEBP-like_sf"/>
</dbReference>
<accession>A0A6G1IGN5</accession>
<dbReference type="OrthoDB" id="2506647at2759"/>
<keyword evidence="3" id="KW-1185">Reference proteome</keyword>
<dbReference type="SUPFAM" id="SSF49777">
    <property type="entry name" value="PEBP-like"/>
    <property type="match status" value="1"/>
</dbReference>
<protein>
    <submittedName>
        <fullName evidence="2">PEBP-like protein</fullName>
    </submittedName>
</protein>
<dbReference type="InterPro" id="IPR035810">
    <property type="entry name" value="PEBP_euk"/>
</dbReference>
<name>A0A6G1IGN5_9PLEO</name>